<feature type="region of interest" description="Disordered" evidence="2">
    <location>
        <begin position="792"/>
        <end position="830"/>
    </location>
</feature>
<feature type="region of interest" description="Disordered" evidence="2">
    <location>
        <begin position="520"/>
        <end position="577"/>
    </location>
</feature>
<comment type="similarity">
    <text evidence="1">Belongs to the FHIP family.</text>
</comment>
<evidence type="ECO:0000256" key="1">
    <source>
        <dbReference type="ARBA" id="ARBA00024336"/>
    </source>
</evidence>
<gene>
    <name evidence="4" type="ORF">FJT64_000975</name>
</gene>
<dbReference type="InterPro" id="IPR045669">
    <property type="entry name" value="FHIP_C"/>
</dbReference>
<comment type="caution">
    <text evidence="4">The sequence shown here is derived from an EMBL/GenBank/DDBJ whole genome shotgun (WGS) entry which is preliminary data.</text>
</comment>
<feature type="domain" description="FHF complex subunit HOOK-interacting protein C-terminal" evidence="3">
    <location>
        <begin position="665"/>
        <end position="756"/>
    </location>
</feature>
<proteinExistence type="inferred from homology"/>
<keyword evidence="5" id="KW-1185">Reference proteome</keyword>
<dbReference type="OrthoDB" id="6287422at2759"/>
<feature type="compositionally biased region" description="Gly residues" evidence="2">
    <location>
        <begin position="793"/>
        <end position="803"/>
    </location>
</feature>
<dbReference type="PANTHER" id="PTHR21705:SF11">
    <property type="entry name" value="FHIP FAMILY PROTEIN CG3558"/>
    <property type="match status" value="1"/>
</dbReference>
<dbReference type="AlphaFoldDB" id="A0A6A4VQR5"/>
<name>A0A6A4VQR5_AMPAM</name>
<evidence type="ECO:0000256" key="2">
    <source>
        <dbReference type="SAM" id="MobiDB-lite"/>
    </source>
</evidence>
<dbReference type="EMBL" id="VIIS01001775">
    <property type="protein sequence ID" value="KAF0293042.1"/>
    <property type="molecule type" value="Genomic_DNA"/>
</dbReference>
<evidence type="ECO:0000313" key="5">
    <source>
        <dbReference type="Proteomes" id="UP000440578"/>
    </source>
</evidence>
<dbReference type="InterPro" id="IPR019384">
    <property type="entry name" value="FHIP"/>
</dbReference>
<sequence>MSGWLARGSQRGEALMSRFRGASPLKDKDLDAVACFESFRIHWQQAWEMMQAHQGPDVTTTDDVNCVLNHVDQVCTLLMWDLKDAEQAAGAGSAADGLPDPSAPRRLRIFDLFLSERVLERLLDWSALCGPFEEQLRLEQLRIYEQLLRQAAPALLVQRAVLRPLTSLLAGCRAAEQPVELHRRLVLVLAQLCAALHRQPPLLDLFLGLDEDGQPTSFGVFAMLVDFVHRDGVIGRTDREALLLCMRLSRENLQLAQYIVQHSNFCPVLATGLSGLYSVLPRKLLVVTEDRYQLLSADSKQVPELHSFVCSLDFCNSVLQVCHPLIADQLLDYVYQGFLVSVMGPALHQNSMEEIITATAYLDLFLRSIDQPGLVRTFLRLILAHRYEERRIIDTLVQRIAATSKLCVVTLSLLHTLLDLNCEDVMLELVFRHLLPCTHVMVSQRTRVREPDQHGGTARKLLELVPACCGPPPGATRPSESHMSEFFEYTMDARAGVRACRRGCAGWTHAYDGVHPSPTDAYRMLRAGDSPPPPSAERNGEHPPEPTVDETGSIGESSGYQSFNPRLSPSPPPGAPEDALFWALVERVPTPEELPTLETSCAELDEALASLGVIPTSEEMNGDEVAVEGRPPLPLPLQLVPEDGEQVRETPQSPTEMFGLTPSMGPFLDLLLTRLEEATTNGLQLNLQLMTVLTRLSLYPQPLLRSCLLDQSIVLQPSVRSLLQTLGKLKHRIDVATAALPQLSELVRWARARLAAREEQPVAGSAPPAPATKSEPRRLSLNSVASMLRRSLGGSGGGGGGGERPLEPTADGFRYTPRPASSGSRPAAEDGAARRLVTAAVLLEQWLLELAAVSQEHAVACEYWEFSCF</sequence>
<organism evidence="4 5">
    <name type="scientific">Amphibalanus amphitrite</name>
    <name type="common">Striped barnacle</name>
    <name type="synonym">Balanus amphitrite</name>
    <dbReference type="NCBI Taxonomy" id="1232801"/>
    <lineage>
        <taxon>Eukaryota</taxon>
        <taxon>Metazoa</taxon>
        <taxon>Ecdysozoa</taxon>
        <taxon>Arthropoda</taxon>
        <taxon>Crustacea</taxon>
        <taxon>Multicrustacea</taxon>
        <taxon>Cirripedia</taxon>
        <taxon>Thoracica</taxon>
        <taxon>Thoracicalcarea</taxon>
        <taxon>Balanomorpha</taxon>
        <taxon>Balanoidea</taxon>
        <taxon>Balanidae</taxon>
        <taxon>Amphibalaninae</taxon>
        <taxon>Amphibalanus</taxon>
    </lineage>
</organism>
<protein>
    <submittedName>
        <fullName evidence="4">UPF0518 protein</fullName>
    </submittedName>
</protein>
<evidence type="ECO:0000259" key="3">
    <source>
        <dbReference type="Pfam" id="PF19314"/>
    </source>
</evidence>
<accession>A0A6A4VQR5</accession>
<dbReference type="PANTHER" id="PTHR21705">
    <property type="entry name" value="RAI16 PROTEIN-RELATED"/>
    <property type="match status" value="1"/>
</dbReference>
<reference evidence="4 5" key="1">
    <citation type="submission" date="2019-07" db="EMBL/GenBank/DDBJ databases">
        <title>Draft genome assembly of a fouling barnacle, Amphibalanus amphitrite (Darwin, 1854): The first reference genome for Thecostraca.</title>
        <authorList>
            <person name="Kim W."/>
        </authorList>
    </citation>
    <scope>NUCLEOTIDE SEQUENCE [LARGE SCALE GENOMIC DNA]</scope>
    <source>
        <strain evidence="4">SNU_AA5</strain>
        <tissue evidence="4">Soma without cirri and trophi</tissue>
    </source>
</reference>
<evidence type="ECO:0000313" key="4">
    <source>
        <dbReference type="EMBL" id="KAF0293042.1"/>
    </source>
</evidence>
<dbReference type="Pfam" id="PF19314">
    <property type="entry name" value="DUF5917"/>
    <property type="match status" value="1"/>
</dbReference>
<feature type="region of interest" description="Disordered" evidence="2">
    <location>
        <begin position="758"/>
        <end position="778"/>
    </location>
</feature>
<dbReference type="Pfam" id="PF10257">
    <property type="entry name" value="RAI16-like"/>
    <property type="match status" value="1"/>
</dbReference>
<dbReference type="Pfam" id="PF19311">
    <property type="entry name" value="KELAA"/>
    <property type="match status" value="1"/>
</dbReference>
<dbReference type="InterPro" id="IPR045668">
    <property type="entry name" value="FHIP_KELAA_motif"/>
</dbReference>
<dbReference type="Proteomes" id="UP000440578">
    <property type="component" value="Unassembled WGS sequence"/>
</dbReference>